<dbReference type="EMBL" id="ASPP01050392">
    <property type="protein sequence ID" value="ETN97233.1"/>
    <property type="molecule type" value="Genomic_DNA"/>
</dbReference>
<gene>
    <name evidence="1" type="ORF">RFI_40298</name>
</gene>
<evidence type="ECO:0000313" key="1">
    <source>
        <dbReference type="EMBL" id="ETN97233.1"/>
    </source>
</evidence>
<accession>X6L7F4</accession>
<evidence type="ECO:0000313" key="2">
    <source>
        <dbReference type="Proteomes" id="UP000023152"/>
    </source>
</evidence>
<organism evidence="1 2">
    <name type="scientific">Reticulomyxa filosa</name>
    <dbReference type="NCBI Taxonomy" id="46433"/>
    <lineage>
        <taxon>Eukaryota</taxon>
        <taxon>Sar</taxon>
        <taxon>Rhizaria</taxon>
        <taxon>Retaria</taxon>
        <taxon>Foraminifera</taxon>
        <taxon>Monothalamids</taxon>
        <taxon>Reticulomyxidae</taxon>
        <taxon>Reticulomyxa</taxon>
    </lineage>
</organism>
<sequence length="682" mass="80332">ATGYFRLLGKITQLNEDILSIALHQLLYDLPQAFNSWYPKGLIQADITSTYEFEMKFNTKFGGFFEQIRKFNELKDRSKIVMEEKLELKTILSEIEETKAVDNSYRSQYIPHLFLTVHKVSFDDLAQRFITEPSLKTKHPLLYHVMCSKKEVWSVKYLPAIGLFTKAVYSRFSRQITSQQYQQTTIAQVLDEWKEKGCDSEVEAWRGLEACWNTLANERVRHECSSFVIPKLHNEHEISLDLVTAQDTENGLLIVKIIQLLEDAQNTFLERIAKFKEHADHEEKFIEQNTENQRQDIREKSKSLLDVHESDVIGLDKKQVTEIIYQWSLPSLKYGAIQELRNNVLDLSAIENEIYYRFVKNRPILKITIPFIQFSNQLNIKNCVAIIEQNNSEMKHEPIDQPLLKAFLSSLKSQNEKQRAFETLNEVIVFVSQNVKSIDLLSKKKKRGTFFFTNKSLVDLLEQMSFDEKNCKLFAMKVEEPQENIFLCRHMCNLWRLLNNAMQLEFVNESTIDNYVLDIYKEPLPEPLKQKLDEMVERTALATIKDILETWREIAQSQGQQTRDLNKAEPFSNWLMFYENELDFFPKDSLTWNYCASGYAYVHKLFQRSQNPKMFQTIFFNYFTFDMLQLSSKKKKSTFENTKAIIQDNIYLLYFFNQQFHSLAQTNEDSILIDENDIKKLL</sequence>
<reference evidence="1 2" key="1">
    <citation type="journal article" date="2013" name="Curr. Biol.">
        <title>The Genome of the Foraminiferan Reticulomyxa filosa.</title>
        <authorList>
            <person name="Glockner G."/>
            <person name="Hulsmann N."/>
            <person name="Schleicher M."/>
            <person name="Noegel A.A."/>
            <person name="Eichinger L."/>
            <person name="Gallinger C."/>
            <person name="Pawlowski J."/>
            <person name="Sierra R."/>
            <person name="Euteneuer U."/>
            <person name="Pillet L."/>
            <person name="Moustafa A."/>
            <person name="Platzer M."/>
            <person name="Groth M."/>
            <person name="Szafranski K."/>
            <person name="Schliwa M."/>
        </authorList>
    </citation>
    <scope>NUCLEOTIDE SEQUENCE [LARGE SCALE GENOMIC DNA]</scope>
</reference>
<feature type="non-terminal residue" evidence="1">
    <location>
        <position position="1"/>
    </location>
</feature>
<dbReference type="OrthoDB" id="2377977at2759"/>
<proteinExistence type="predicted"/>
<dbReference type="AlphaFoldDB" id="X6L7F4"/>
<comment type="caution">
    <text evidence="1">The sequence shown here is derived from an EMBL/GenBank/DDBJ whole genome shotgun (WGS) entry which is preliminary data.</text>
</comment>
<keyword evidence="2" id="KW-1185">Reference proteome</keyword>
<dbReference type="Proteomes" id="UP000023152">
    <property type="component" value="Unassembled WGS sequence"/>
</dbReference>
<name>X6L7F4_RETFI</name>
<protein>
    <submittedName>
        <fullName evidence="1">Uncharacterized protein</fullName>
    </submittedName>
</protein>